<feature type="region of interest" description="Disordered" evidence="1">
    <location>
        <begin position="362"/>
        <end position="381"/>
    </location>
</feature>
<name>A0A1N7JVB3_9RHOB</name>
<accession>A0A1N7JVB3</accession>
<dbReference type="Proteomes" id="UP000186221">
    <property type="component" value="Unassembled WGS sequence"/>
</dbReference>
<feature type="domain" description="ImpA N-terminal" evidence="2">
    <location>
        <begin position="6"/>
        <end position="122"/>
    </location>
</feature>
<reference evidence="4" key="1">
    <citation type="submission" date="2017-01" db="EMBL/GenBank/DDBJ databases">
        <authorList>
            <person name="Varghese N."/>
            <person name="Submissions S."/>
        </authorList>
    </citation>
    <scope>NUCLEOTIDE SEQUENCE [LARGE SCALE GENOMIC DNA]</scope>
    <source>
        <strain evidence="4">DSM 19945</strain>
    </source>
</reference>
<sequence>MDWLTDPISDEAPCGPDLEKTGDAEFIEYYFAAESELPERYLMPQVFDPASIDYRKESTKIEALLKRSRDLRLLSLLARFAILSGRVKEFAQALESMVALLETWPEAAHPALPARGSARRVALDCLSSTPWVVMPIQYLPLNGMAEVTLRRHQVATGEASARDGEETSTAAQIMDMLRSPGNSAKAAATQEALSRAAAALTKIADICTKIPAKQMQLDFARPLAAIAQAQELIASADPTLAVWAGDAAAPETEAEPASTETAAGAPEVILRAPSVSGASSAPAIESMAQVKVVLSALEAHLARTEPSSVALLLVTQARLLIGKSLVEALETLLPAEASKATVDFGPASGFSLSMDRLKALASETTETAETDTLSPPQAPSLRNRADIAAQMRAVEAWYRTNEPTSPIPLLLTRARNSLDKDFEALVTELLSKRET</sequence>
<dbReference type="AlphaFoldDB" id="A0A1N7JVB3"/>
<evidence type="ECO:0000313" key="4">
    <source>
        <dbReference type="Proteomes" id="UP000186221"/>
    </source>
</evidence>
<dbReference type="PANTHER" id="PTHR37951:SF1">
    <property type="entry name" value="TYPE VI SECRETION SYSTEM COMPONENT TSSA1"/>
    <property type="match status" value="1"/>
</dbReference>
<dbReference type="PANTHER" id="PTHR37951">
    <property type="entry name" value="CYTOPLASMIC PROTEIN-RELATED"/>
    <property type="match status" value="1"/>
</dbReference>
<dbReference type="Pfam" id="PF06812">
    <property type="entry name" value="ImpA_N"/>
    <property type="match status" value="1"/>
</dbReference>
<evidence type="ECO:0000259" key="2">
    <source>
        <dbReference type="Pfam" id="PF06812"/>
    </source>
</evidence>
<feature type="compositionally biased region" description="Low complexity" evidence="1">
    <location>
        <begin position="362"/>
        <end position="373"/>
    </location>
</feature>
<dbReference type="InterPro" id="IPR010657">
    <property type="entry name" value="ImpA_N"/>
</dbReference>
<evidence type="ECO:0000256" key="1">
    <source>
        <dbReference type="SAM" id="MobiDB-lite"/>
    </source>
</evidence>
<organism evidence="3 4">
    <name type="scientific">Rhodobacter aestuarii</name>
    <dbReference type="NCBI Taxonomy" id="453582"/>
    <lineage>
        <taxon>Bacteria</taxon>
        <taxon>Pseudomonadati</taxon>
        <taxon>Pseudomonadota</taxon>
        <taxon>Alphaproteobacteria</taxon>
        <taxon>Rhodobacterales</taxon>
        <taxon>Rhodobacter group</taxon>
        <taxon>Rhodobacter</taxon>
    </lineage>
</organism>
<dbReference type="STRING" id="453582.SAMN05421580_102129"/>
<keyword evidence="4" id="KW-1185">Reference proteome</keyword>
<evidence type="ECO:0000313" key="3">
    <source>
        <dbReference type="EMBL" id="SIS53273.1"/>
    </source>
</evidence>
<dbReference type="OrthoDB" id="9771118at2"/>
<dbReference type="RefSeq" id="WP_076483728.1">
    <property type="nucleotide sequence ID" value="NZ_FTOG01000002.1"/>
</dbReference>
<proteinExistence type="predicted"/>
<gene>
    <name evidence="3" type="ORF">SAMN05421580_102129</name>
</gene>
<protein>
    <submittedName>
        <fullName evidence="3">Type VI secretion system protein ImpA</fullName>
    </submittedName>
</protein>
<dbReference type="InterPro" id="IPR017740">
    <property type="entry name" value="TssA-like"/>
</dbReference>
<dbReference type="EMBL" id="FTOG01000002">
    <property type="protein sequence ID" value="SIS53273.1"/>
    <property type="molecule type" value="Genomic_DNA"/>
</dbReference>